<dbReference type="AlphaFoldDB" id="A0A6N7LVB6"/>
<dbReference type="RefSeq" id="WP_153498976.1">
    <property type="nucleotide sequence ID" value="NZ_WIRE01000001.1"/>
</dbReference>
<evidence type="ECO:0000313" key="3">
    <source>
        <dbReference type="Proteomes" id="UP000469421"/>
    </source>
</evidence>
<protein>
    <submittedName>
        <fullName evidence="2">Uncharacterized protein</fullName>
    </submittedName>
</protein>
<keyword evidence="1" id="KW-1133">Transmembrane helix</keyword>
<keyword evidence="3" id="KW-1185">Reference proteome</keyword>
<dbReference type="EMBL" id="WIRE01000001">
    <property type="protein sequence ID" value="MQX52251.1"/>
    <property type="molecule type" value="Genomic_DNA"/>
</dbReference>
<dbReference type="Proteomes" id="UP000469421">
    <property type="component" value="Unassembled WGS sequence"/>
</dbReference>
<keyword evidence="1" id="KW-0472">Membrane</keyword>
<feature type="transmembrane region" description="Helical" evidence="1">
    <location>
        <begin position="5"/>
        <end position="22"/>
    </location>
</feature>
<organism evidence="2 3">
    <name type="scientific">Alcanivorax sediminis</name>
    <dbReference type="NCBI Taxonomy" id="2663008"/>
    <lineage>
        <taxon>Bacteria</taxon>
        <taxon>Pseudomonadati</taxon>
        <taxon>Pseudomonadota</taxon>
        <taxon>Gammaproteobacteria</taxon>
        <taxon>Oceanospirillales</taxon>
        <taxon>Alcanivoracaceae</taxon>
        <taxon>Alcanivorax</taxon>
    </lineage>
</organism>
<comment type="caution">
    <text evidence="2">The sequence shown here is derived from an EMBL/GenBank/DDBJ whole genome shotgun (WGS) entry which is preliminary data.</text>
</comment>
<evidence type="ECO:0000313" key="2">
    <source>
        <dbReference type="EMBL" id="MQX52251.1"/>
    </source>
</evidence>
<proteinExistence type="predicted"/>
<keyword evidence="1" id="KW-0812">Transmembrane</keyword>
<sequence>MKNAIILVLFTGVIFFTGWWISDEPLNPVAQKWIDEPQVENQPYNILLGLGSAPGLSAQEEGKRLYHQRLTEPTTATPNHFGGFNDDPLLCDYSTYECLQNQRLHIEESKSLLVEKKVLIDRYLQLLSAGNYVDNTPLSLTAEFPHYSLLVKAARLHSLQLLSQSDPTSALETEISQLREFLTQDHNLIGKLVTARILSEKFQLAALLVQEGMDISLSDYRLSHEEKSLATALRNEFRLRAFFLINEEYNQDSSGSSVWERLALNMGMRTNIMINRDLAYTLHFADLSENPASVIVEDHYVMQEPTLGQTLRNPFGNYLLEMATPDIKHYLLRMAHLDAKLQLLGWLRHPDEAHPNPWPESSAIQINEKERQICFPTEQNQAEQNSCLPWVPAP</sequence>
<name>A0A6N7LVB6_9GAMM</name>
<evidence type="ECO:0000256" key="1">
    <source>
        <dbReference type="SAM" id="Phobius"/>
    </source>
</evidence>
<reference evidence="2 3" key="1">
    <citation type="submission" date="2019-10" db="EMBL/GenBank/DDBJ databases">
        <title>Alcanivorax sp.PA15-N-34 draft genome sequence.</title>
        <authorList>
            <person name="Liao X."/>
            <person name="Shao Z."/>
        </authorList>
    </citation>
    <scope>NUCLEOTIDE SEQUENCE [LARGE SCALE GENOMIC DNA]</scope>
    <source>
        <strain evidence="2 3">PA15-N-34</strain>
    </source>
</reference>
<gene>
    <name evidence="2" type="ORF">GFN93_03260</name>
</gene>
<accession>A0A6N7LVB6</accession>